<evidence type="ECO:0008006" key="3">
    <source>
        <dbReference type="Google" id="ProtNLM"/>
    </source>
</evidence>
<dbReference type="Proteomes" id="UP000053660">
    <property type="component" value="Unassembled WGS sequence"/>
</dbReference>
<evidence type="ECO:0000313" key="1">
    <source>
        <dbReference type="EMBL" id="KHJ94797.1"/>
    </source>
</evidence>
<organism evidence="1 2">
    <name type="scientific">Oesophagostomum dentatum</name>
    <name type="common">Nodular worm</name>
    <dbReference type="NCBI Taxonomy" id="61180"/>
    <lineage>
        <taxon>Eukaryota</taxon>
        <taxon>Metazoa</taxon>
        <taxon>Ecdysozoa</taxon>
        <taxon>Nematoda</taxon>
        <taxon>Chromadorea</taxon>
        <taxon>Rhabditida</taxon>
        <taxon>Rhabditina</taxon>
        <taxon>Rhabditomorpha</taxon>
        <taxon>Strongyloidea</taxon>
        <taxon>Strongylidae</taxon>
        <taxon>Oesophagostomum</taxon>
    </lineage>
</organism>
<dbReference type="Gene3D" id="3.30.505.10">
    <property type="entry name" value="SH2 domain"/>
    <property type="match status" value="1"/>
</dbReference>
<evidence type="ECO:0000313" key="2">
    <source>
        <dbReference type="Proteomes" id="UP000053660"/>
    </source>
</evidence>
<sequence length="88" mass="10186">MLLLRSKAASVDPWLFKTEFYHGYLPREDLIYLLKKHGDFLVRTSEVDTSKNQTRMKKKETVISVLMDPEGKFDDLSSESRQDMVSGS</sequence>
<dbReference type="EMBL" id="KN550198">
    <property type="protein sequence ID" value="KHJ94797.1"/>
    <property type="molecule type" value="Genomic_DNA"/>
</dbReference>
<protein>
    <recommendedName>
        <fullName evidence="3">SH2 domain-containing protein</fullName>
    </recommendedName>
</protein>
<dbReference type="AlphaFoldDB" id="A0A0B1TG42"/>
<accession>A0A0B1TG42</accession>
<dbReference type="SUPFAM" id="SSF55550">
    <property type="entry name" value="SH2 domain"/>
    <property type="match status" value="1"/>
</dbReference>
<gene>
    <name evidence="1" type="ORF">OESDEN_05271</name>
</gene>
<proteinExistence type="predicted"/>
<dbReference type="InterPro" id="IPR036860">
    <property type="entry name" value="SH2_dom_sf"/>
</dbReference>
<reference evidence="1 2" key="1">
    <citation type="submission" date="2014-03" db="EMBL/GenBank/DDBJ databases">
        <title>Draft genome of the hookworm Oesophagostomum dentatum.</title>
        <authorList>
            <person name="Mitreva M."/>
        </authorList>
    </citation>
    <scope>NUCLEOTIDE SEQUENCE [LARGE SCALE GENOMIC DNA]</scope>
    <source>
        <strain evidence="1 2">OD-Hann</strain>
    </source>
</reference>
<dbReference type="OrthoDB" id="5870320at2759"/>
<keyword evidence="2" id="KW-1185">Reference proteome</keyword>
<name>A0A0B1TG42_OESDE</name>